<sequence>MIEKKIFNDTETAFRLKTDLELNRALLLFNVMGIPSLIKPGILLTKFSLKARLPIQPLIKSTIFDQFCAGTSKDDCKPVIKEMHQVNLSSILDYSVEGKKTEEEFDAAFRVKKDLIKFAQEETEIPFAIFKPTALGSFEIWHKLSSHINLNEEEKVEWQKTKARVEDLCEEAYKLNVRLYADAEESWMQDAADDLMKEMMEKYNKDKALIFNTFQCYRWDRLDYLKALHKKANEKGFKIGAKIVRGAYMEKENKRAKKYGKKSPICENKKATDLNFNNVMTYCLDNIDDIAVFIGTHNEMSNYLALQAMEDQGIAKDDPRVWFSQLYGMSDQISYNLASKDYNTAKLVPFGPVKEVVPYLLRRAEENSSVEGQTNRELNLLQGEKKRRKLVLETN</sequence>
<dbReference type="SUPFAM" id="SSF51730">
    <property type="entry name" value="FAD-linked oxidoreductase"/>
    <property type="match status" value="1"/>
</dbReference>
<dbReference type="Pfam" id="PF01619">
    <property type="entry name" value="Pro_dh"/>
    <property type="match status" value="1"/>
</dbReference>
<name>A0A1I2NT89_9FLAO</name>
<evidence type="ECO:0000259" key="2">
    <source>
        <dbReference type="Pfam" id="PF01619"/>
    </source>
</evidence>
<dbReference type="GO" id="GO:0071949">
    <property type="term" value="F:FAD binding"/>
    <property type="evidence" value="ECO:0007669"/>
    <property type="project" value="TreeGrafter"/>
</dbReference>
<dbReference type="Proteomes" id="UP000199116">
    <property type="component" value="Unassembled WGS sequence"/>
</dbReference>
<dbReference type="EMBL" id="FOOH01000023">
    <property type="protein sequence ID" value="SFG04646.1"/>
    <property type="molecule type" value="Genomic_DNA"/>
</dbReference>
<dbReference type="RefSeq" id="WP_093305774.1">
    <property type="nucleotide sequence ID" value="NZ_FOOH01000023.1"/>
</dbReference>
<dbReference type="InterPro" id="IPR029041">
    <property type="entry name" value="FAD-linked_oxidoreductase-like"/>
</dbReference>
<keyword evidence="4" id="KW-1185">Reference proteome</keyword>
<gene>
    <name evidence="3" type="ORF">SAMN04488033_12315</name>
</gene>
<dbReference type="Gene3D" id="3.20.20.220">
    <property type="match status" value="1"/>
</dbReference>
<feature type="domain" description="Proline dehydrogenase" evidence="2">
    <location>
        <begin position="79"/>
        <end position="376"/>
    </location>
</feature>
<evidence type="ECO:0000256" key="1">
    <source>
        <dbReference type="ARBA" id="ARBA00023002"/>
    </source>
</evidence>
<dbReference type="GO" id="GO:0004657">
    <property type="term" value="F:proline dehydrogenase activity"/>
    <property type="evidence" value="ECO:0007669"/>
    <property type="project" value="InterPro"/>
</dbReference>
<organism evidence="3 4">
    <name type="scientific">Salegentibacter agarivorans</name>
    <dbReference type="NCBI Taxonomy" id="345907"/>
    <lineage>
        <taxon>Bacteria</taxon>
        <taxon>Pseudomonadati</taxon>
        <taxon>Bacteroidota</taxon>
        <taxon>Flavobacteriia</taxon>
        <taxon>Flavobacteriales</taxon>
        <taxon>Flavobacteriaceae</taxon>
        <taxon>Salegentibacter</taxon>
    </lineage>
</organism>
<keyword evidence="1" id="KW-0560">Oxidoreductase</keyword>
<dbReference type="PANTHER" id="PTHR13914:SF0">
    <property type="entry name" value="PROLINE DEHYDROGENASE 1, MITOCHONDRIAL"/>
    <property type="match status" value="1"/>
</dbReference>
<protein>
    <submittedName>
        <fullName evidence="3">L-proline dehydrogenase</fullName>
    </submittedName>
</protein>
<proteinExistence type="predicted"/>
<dbReference type="GO" id="GO:0010133">
    <property type="term" value="P:L-proline catabolic process to L-glutamate"/>
    <property type="evidence" value="ECO:0007669"/>
    <property type="project" value="TreeGrafter"/>
</dbReference>
<dbReference type="InterPro" id="IPR015659">
    <property type="entry name" value="Proline_oxidase"/>
</dbReference>
<reference evidence="4" key="1">
    <citation type="submission" date="2016-10" db="EMBL/GenBank/DDBJ databases">
        <authorList>
            <person name="Varghese N."/>
            <person name="Submissions S."/>
        </authorList>
    </citation>
    <scope>NUCLEOTIDE SEQUENCE [LARGE SCALE GENOMIC DNA]</scope>
    <source>
        <strain evidence="4">DSM 23515</strain>
    </source>
</reference>
<accession>A0A1I2NT89</accession>
<dbReference type="InterPro" id="IPR002872">
    <property type="entry name" value="Proline_DH_dom"/>
</dbReference>
<evidence type="ECO:0000313" key="4">
    <source>
        <dbReference type="Proteomes" id="UP000199116"/>
    </source>
</evidence>
<evidence type="ECO:0000313" key="3">
    <source>
        <dbReference type="EMBL" id="SFG04646.1"/>
    </source>
</evidence>
<dbReference type="PANTHER" id="PTHR13914">
    <property type="entry name" value="PROLINE OXIDASE"/>
    <property type="match status" value="1"/>
</dbReference>
<dbReference type="AlphaFoldDB" id="A0A1I2NT89"/>